<dbReference type="AlphaFoldDB" id="A0A0H4WWH9"/>
<keyword evidence="1" id="KW-0472">Membrane</keyword>
<dbReference type="RefSeq" id="WP_002638585.1">
    <property type="nucleotide sequence ID" value="NZ_CP012109.1"/>
</dbReference>
<dbReference type="Proteomes" id="UP000009026">
    <property type="component" value="Chromosome"/>
</dbReference>
<sequence>MGMVIFGALALAVVGGGMLGAIALLIHFFANRKGYGSWKSYLIISAVVTLVVGVSAVMWMFSSDDVPGAPTADEYNRWIFGAALLGGSPGVGLLAGLLSLLKGREPASPAAPVGGQP</sequence>
<evidence type="ECO:0000313" key="3">
    <source>
        <dbReference type="Proteomes" id="UP000009026"/>
    </source>
</evidence>
<organism evidence="2 3">
    <name type="scientific">Pseudomyxococcus hansupus</name>
    <dbReference type="NCBI Taxonomy" id="1297742"/>
    <lineage>
        <taxon>Bacteria</taxon>
        <taxon>Pseudomonadati</taxon>
        <taxon>Myxococcota</taxon>
        <taxon>Myxococcia</taxon>
        <taxon>Myxococcales</taxon>
        <taxon>Cystobacterineae</taxon>
        <taxon>Myxococcaceae</taxon>
        <taxon>Pseudomyxococcus</taxon>
    </lineage>
</organism>
<accession>A0A0H4WWH9</accession>
<evidence type="ECO:0000256" key="1">
    <source>
        <dbReference type="SAM" id="Phobius"/>
    </source>
</evidence>
<proteinExistence type="predicted"/>
<keyword evidence="3" id="KW-1185">Reference proteome</keyword>
<gene>
    <name evidence="2" type="ORF">A176_002607</name>
</gene>
<feature type="transmembrane region" description="Helical" evidence="1">
    <location>
        <begin position="6"/>
        <end position="29"/>
    </location>
</feature>
<protein>
    <submittedName>
        <fullName evidence="2">Uncharacterized protein</fullName>
    </submittedName>
</protein>
<reference evidence="2 3" key="1">
    <citation type="journal article" date="2016" name="PLoS ONE">
        <title>Complete Genome Sequence and Comparative Genomics of a Novel Myxobacterium Myxococcus hansupus.</title>
        <authorList>
            <person name="Sharma G."/>
            <person name="Narwani T."/>
            <person name="Subramanian S."/>
        </authorList>
    </citation>
    <scope>NUCLEOTIDE SEQUENCE [LARGE SCALE GENOMIC DNA]</scope>
    <source>
        <strain evidence="3">mixupus</strain>
    </source>
</reference>
<keyword evidence="1" id="KW-1133">Transmembrane helix</keyword>
<name>A0A0H4WWH9_9BACT</name>
<feature type="transmembrane region" description="Helical" evidence="1">
    <location>
        <begin position="41"/>
        <end position="62"/>
    </location>
</feature>
<feature type="transmembrane region" description="Helical" evidence="1">
    <location>
        <begin position="78"/>
        <end position="101"/>
    </location>
</feature>
<dbReference type="STRING" id="1297742.A176_002607"/>
<dbReference type="PATRIC" id="fig|1297742.4.peg.2632"/>
<keyword evidence="1" id="KW-0812">Transmembrane</keyword>
<evidence type="ECO:0000313" key="2">
    <source>
        <dbReference type="EMBL" id="AKQ65695.1"/>
    </source>
</evidence>
<dbReference type="EMBL" id="CP012109">
    <property type="protein sequence ID" value="AKQ65695.1"/>
    <property type="molecule type" value="Genomic_DNA"/>
</dbReference>
<dbReference type="KEGG" id="mym:A176_002607"/>